<reference evidence="2" key="2">
    <citation type="submission" date="2014-07" db="EMBL/GenBank/DDBJ databases">
        <authorList>
            <person name="Hull J."/>
        </authorList>
    </citation>
    <scope>NUCLEOTIDE SEQUENCE</scope>
</reference>
<gene>
    <name evidence="2" type="ORF">CM83_14183</name>
</gene>
<organism evidence="2">
    <name type="scientific">Lygus hesperus</name>
    <name type="common">Western plant bug</name>
    <dbReference type="NCBI Taxonomy" id="30085"/>
    <lineage>
        <taxon>Eukaryota</taxon>
        <taxon>Metazoa</taxon>
        <taxon>Ecdysozoa</taxon>
        <taxon>Arthropoda</taxon>
        <taxon>Hexapoda</taxon>
        <taxon>Insecta</taxon>
        <taxon>Pterygota</taxon>
        <taxon>Neoptera</taxon>
        <taxon>Paraneoptera</taxon>
        <taxon>Hemiptera</taxon>
        <taxon>Heteroptera</taxon>
        <taxon>Panheteroptera</taxon>
        <taxon>Cimicomorpha</taxon>
        <taxon>Miridae</taxon>
        <taxon>Mirini</taxon>
        <taxon>Lygus</taxon>
    </lineage>
</organism>
<name>A0A0A9WRW8_LYGHE</name>
<evidence type="ECO:0000313" key="2">
    <source>
        <dbReference type="EMBL" id="JAG10146.1"/>
    </source>
</evidence>
<dbReference type="EMBL" id="GBHO01033458">
    <property type="protein sequence ID" value="JAG10146.1"/>
    <property type="molecule type" value="Transcribed_RNA"/>
</dbReference>
<sequence length="215" mass="24346">MKEEVTTVEYSQTIDAQSKEIASLKQKLSESVKKYEEQLSIMRQDLKNAQKETIVLRRDLSKKETTITNNANSSNKEVVEVKLKERDEIRDSALENEKGKLNGRIGNQTERTDDVSNKCLSISKRPPPSVPASQFYQLGMCSPRHWPLSSASLLSGSVRSTTSEPLRSVVSDSQLTSSPKKVMNPLEVFRLPSRSCKRSPVRRKRKLYSRSDDTL</sequence>
<feature type="coiled-coil region" evidence="1">
    <location>
        <begin position="14"/>
        <end position="52"/>
    </location>
</feature>
<evidence type="ECO:0000256" key="1">
    <source>
        <dbReference type="SAM" id="Coils"/>
    </source>
</evidence>
<keyword evidence="1" id="KW-0175">Coiled coil</keyword>
<dbReference type="AlphaFoldDB" id="A0A0A9WRW8"/>
<protein>
    <submittedName>
        <fullName evidence="2">Uncharacterized protein</fullName>
    </submittedName>
</protein>
<proteinExistence type="predicted"/>
<accession>A0A0A9WRW8</accession>
<reference evidence="2" key="1">
    <citation type="journal article" date="2014" name="PLoS ONE">
        <title>Transcriptome-Based Identification of ABC Transporters in the Western Tarnished Plant Bug Lygus hesperus.</title>
        <authorList>
            <person name="Hull J.J."/>
            <person name="Chaney K."/>
            <person name="Geib S.M."/>
            <person name="Fabrick J.A."/>
            <person name="Brent C.S."/>
            <person name="Walsh D."/>
            <person name="Lavine L.C."/>
        </authorList>
    </citation>
    <scope>NUCLEOTIDE SEQUENCE</scope>
</reference>